<dbReference type="InterPro" id="IPR027417">
    <property type="entry name" value="P-loop_NTPase"/>
</dbReference>
<keyword evidence="4" id="KW-0547">Nucleotide-binding</keyword>
<dbReference type="GO" id="GO:0003924">
    <property type="term" value="F:GTPase activity"/>
    <property type="evidence" value="ECO:0007669"/>
    <property type="project" value="InterPro"/>
</dbReference>
<dbReference type="GO" id="GO:0005525">
    <property type="term" value="F:GTP binding"/>
    <property type="evidence" value="ECO:0007669"/>
    <property type="project" value="UniProtKB-KW"/>
</dbReference>
<evidence type="ECO:0000313" key="12">
    <source>
        <dbReference type="Proteomes" id="UP000215301"/>
    </source>
</evidence>
<evidence type="ECO:0000256" key="5">
    <source>
        <dbReference type="ARBA" id="ARBA00022801"/>
    </source>
</evidence>
<evidence type="ECO:0000256" key="3">
    <source>
        <dbReference type="ARBA" id="ARBA00022723"/>
    </source>
</evidence>
<keyword evidence="5" id="KW-0378">Hydrolase</keyword>
<evidence type="ECO:0000313" key="10">
    <source>
        <dbReference type="EMBL" id="OXT07335.1"/>
    </source>
</evidence>
<dbReference type="AlphaFoldDB" id="A0A231VGM9"/>
<proteinExistence type="inferred from homology"/>
<dbReference type="GO" id="GO:0016151">
    <property type="term" value="F:nickel cation binding"/>
    <property type="evidence" value="ECO:0007669"/>
    <property type="project" value="InterPro"/>
</dbReference>
<evidence type="ECO:0000256" key="2">
    <source>
        <dbReference type="ARBA" id="ARBA00022596"/>
    </source>
</evidence>
<dbReference type="NCBIfam" id="TIGR00073">
    <property type="entry name" value="hypB"/>
    <property type="match status" value="1"/>
</dbReference>
<keyword evidence="6" id="KW-0862">Zinc</keyword>
<dbReference type="PANTHER" id="PTHR30134:SF2">
    <property type="entry name" value="HYDROGENASE MATURATION FACTOR HYPB"/>
    <property type="match status" value="1"/>
</dbReference>
<keyword evidence="7" id="KW-0342">GTP-binding</keyword>
<dbReference type="GO" id="GO:0008270">
    <property type="term" value="F:zinc ion binding"/>
    <property type="evidence" value="ECO:0007669"/>
    <property type="project" value="TreeGrafter"/>
</dbReference>
<evidence type="ECO:0000259" key="8">
    <source>
        <dbReference type="Pfam" id="PF02492"/>
    </source>
</evidence>
<organism evidence="10 12">
    <name type="scientific">Thermoanaerobacterium thermosaccharolyticum</name>
    <name type="common">Clostridium thermosaccharolyticum</name>
    <dbReference type="NCBI Taxonomy" id="1517"/>
    <lineage>
        <taxon>Bacteria</taxon>
        <taxon>Bacillati</taxon>
        <taxon>Bacillota</taxon>
        <taxon>Clostridia</taxon>
        <taxon>Thermoanaerobacterales</taxon>
        <taxon>Thermoanaerobacteraceae</taxon>
        <taxon>Thermoanaerobacterium</taxon>
    </lineage>
</organism>
<evidence type="ECO:0000256" key="4">
    <source>
        <dbReference type="ARBA" id="ARBA00022741"/>
    </source>
</evidence>
<evidence type="ECO:0000256" key="1">
    <source>
        <dbReference type="ARBA" id="ARBA00006211"/>
    </source>
</evidence>
<evidence type="ECO:0000313" key="9">
    <source>
        <dbReference type="EMBL" id="AST57565.1"/>
    </source>
</evidence>
<dbReference type="GO" id="GO:0051604">
    <property type="term" value="P:protein maturation"/>
    <property type="evidence" value="ECO:0007669"/>
    <property type="project" value="InterPro"/>
</dbReference>
<reference evidence="10 12" key="2">
    <citation type="submission" date="2017-06" db="EMBL/GenBank/DDBJ databases">
        <title>Isolation and characterization of a thermophilic and butanogenic Thermoanaerobacterium thermosaccharolyticum M5 capable of efficient degradation of hemicellulose.</title>
        <authorList>
            <person name="Xin F."/>
            <person name="Jiang Y."/>
        </authorList>
    </citation>
    <scope>NUCLEOTIDE SEQUENCE [LARGE SCALE GENOMIC DNA]</scope>
    <source>
        <strain evidence="10 12">M5</strain>
    </source>
</reference>
<keyword evidence="3" id="KW-0479">Metal-binding</keyword>
<name>A0A231VGM9_THETR</name>
<protein>
    <submittedName>
        <fullName evidence="9 10">Hydrogenase accessory protein</fullName>
    </submittedName>
</protein>
<accession>A0A231VGM9</accession>
<dbReference type="InterPro" id="IPR004392">
    <property type="entry name" value="Hyd_mat_HypB"/>
</dbReference>
<dbReference type="Gene3D" id="3.40.50.300">
    <property type="entry name" value="P-loop containing nucleotide triphosphate hydrolases"/>
    <property type="match status" value="1"/>
</dbReference>
<evidence type="ECO:0000256" key="6">
    <source>
        <dbReference type="ARBA" id="ARBA00022833"/>
    </source>
</evidence>
<comment type="similarity">
    <text evidence="1">Belongs to the SIMIBI class G3E GTPase family. HypB/HupM subfamily.</text>
</comment>
<dbReference type="Pfam" id="PF02492">
    <property type="entry name" value="cobW"/>
    <property type="match status" value="1"/>
</dbReference>
<dbReference type="SUPFAM" id="SSF52540">
    <property type="entry name" value="P-loop containing nucleoside triphosphate hydrolases"/>
    <property type="match status" value="1"/>
</dbReference>
<gene>
    <name evidence="10" type="primary">hypB</name>
    <name evidence="10" type="ORF">CE561_08175</name>
    <name evidence="9" type="ORF">Thert_01540</name>
</gene>
<keyword evidence="2" id="KW-0533">Nickel</keyword>
<dbReference type="Proteomes" id="UP000215301">
    <property type="component" value="Unassembled WGS sequence"/>
</dbReference>
<dbReference type="PIRSF" id="PIRSF005624">
    <property type="entry name" value="Ni-bind_GTPase"/>
    <property type="match status" value="1"/>
</dbReference>
<dbReference type="Proteomes" id="UP000214975">
    <property type="component" value="Chromosome"/>
</dbReference>
<feature type="domain" description="CobW/HypB/UreG nucleotide-binding" evidence="8">
    <location>
        <begin position="32"/>
        <end position="189"/>
    </location>
</feature>
<reference evidence="9 11" key="1">
    <citation type="submission" date="2016-08" db="EMBL/GenBank/DDBJ databases">
        <title>A novel genetic cassette of butanologenic Thermoanaerobacterium thermosaccharolyticum that directly convert cellulose to butanol.</title>
        <authorList>
            <person name="Li T."/>
            <person name="He J."/>
        </authorList>
    </citation>
    <scope>NUCLEOTIDE SEQUENCE [LARGE SCALE GENOMIC DNA]</scope>
    <source>
        <strain evidence="9 11">TG57</strain>
    </source>
</reference>
<dbReference type="InterPro" id="IPR003495">
    <property type="entry name" value="CobW/HypB/UreG_nucleotide-bd"/>
</dbReference>
<dbReference type="RefSeq" id="WP_094045391.1">
    <property type="nucleotide sequence ID" value="NZ_CP016893.1"/>
</dbReference>
<evidence type="ECO:0000313" key="11">
    <source>
        <dbReference type="Proteomes" id="UP000214975"/>
    </source>
</evidence>
<dbReference type="PANTHER" id="PTHR30134">
    <property type="entry name" value="HYDROGENASE PROTEIN ASSEMBLY PROTEIN, NICKEL CHAPERONE"/>
    <property type="match status" value="1"/>
</dbReference>
<dbReference type="EMBL" id="NKHD01000022">
    <property type="protein sequence ID" value="OXT07335.1"/>
    <property type="molecule type" value="Genomic_DNA"/>
</dbReference>
<sequence>MEIKIIKNVLEANNNIAEENKNIKDERKILMVNIIGSPGTGKTSFILKLIENMDIPCGVIEGDVASDIDARKMAEMNIPVVQINTGGECHLNANSVNKALSSIDFHDGILFIENIGNLICPSEFELGEDFKLAMANVAEGDDKPYKYPLLFSKAKAVVLNKIDLLPYFDFNKQYFYDGVKTLNDKAEIFEVSSRTGEGFEVLAKWLKEIYNQYMQSK</sequence>
<evidence type="ECO:0000256" key="7">
    <source>
        <dbReference type="ARBA" id="ARBA00023134"/>
    </source>
</evidence>
<dbReference type="EMBL" id="CP016893">
    <property type="protein sequence ID" value="AST57565.1"/>
    <property type="molecule type" value="Genomic_DNA"/>
</dbReference>